<dbReference type="Proteomes" id="UP001451606">
    <property type="component" value="Chromosome"/>
</dbReference>
<dbReference type="KEGG" id="omr:OXIME_001384"/>
<accession>A0AAX4NI92</accession>
<dbReference type="AlphaFoldDB" id="A0AAX4NI92"/>
<dbReference type="Gene3D" id="3.10.580.10">
    <property type="entry name" value="CBS-domain"/>
    <property type="match status" value="2"/>
</dbReference>
<dbReference type="InterPro" id="IPR051257">
    <property type="entry name" value="Diverse_CBS-Domain"/>
</dbReference>
<dbReference type="PROSITE" id="PS51371">
    <property type="entry name" value="CBS"/>
    <property type="match status" value="4"/>
</dbReference>
<evidence type="ECO:0000256" key="2">
    <source>
        <dbReference type="PROSITE-ProRule" id="PRU00703"/>
    </source>
</evidence>
<dbReference type="EMBL" id="CP133772">
    <property type="protein sequence ID" value="WYY00800.1"/>
    <property type="molecule type" value="Genomic_DNA"/>
</dbReference>
<organism evidence="4 5">
    <name type="scientific">Oxyplasma meridianum</name>
    <dbReference type="NCBI Taxonomy" id="3073602"/>
    <lineage>
        <taxon>Archaea</taxon>
        <taxon>Methanobacteriati</taxon>
        <taxon>Thermoplasmatota</taxon>
        <taxon>Thermoplasmata</taxon>
        <taxon>Thermoplasmatales</taxon>
        <taxon>Thermoplasmataceae</taxon>
        <taxon>Oxyplasma</taxon>
    </lineage>
</organism>
<gene>
    <name evidence="4" type="ORF">OXIME_001384</name>
</gene>
<dbReference type="SUPFAM" id="SSF54631">
    <property type="entry name" value="CBS-domain pair"/>
    <property type="match status" value="2"/>
</dbReference>
<feature type="domain" description="CBS" evidence="3">
    <location>
        <begin position="209"/>
        <end position="266"/>
    </location>
</feature>
<dbReference type="PANTHER" id="PTHR43080:SF2">
    <property type="entry name" value="CBS DOMAIN-CONTAINING PROTEIN"/>
    <property type="match status" value="1"/>
</dbReference>
<dbReference type="CDD" id="cd02205">
    <property type="entry name" value="CBS_pair_SF"/>
    <property type="match status" value="2"/>
</dbReference>
<keyword evidence="5" id="KW-1185">Reference proteome</keyword>
<dbReference type="GeneID" id="95968121"/>
<dbReference type="PANTHER" id="PTHR43080">
    <property type="entry name" value="CBS DOMAIN-CONTAINING PROTEIN CBSX3, MITOCHONDRIAL"/>
    <property type="match status" value="1"/>
</dbReference>
<dbReference type="PIRSF" id="PIRSF036983">
    <property type="entry name" value="UCP_2CBS_MJ1404"/>
    <property type="match status" value="1"/>
</dbReference>
<evidence type="ECO:0000313" key="5">
    <source>
        <dbReference type="Proteomes" id="UP001451606"/>
    </source>
</evidence>
<proteinExistence type="predicted"/>
<sequence>MKVEDIMTADPIVMEAEDTTLTDAMSKMRDSGIHQVPLVKNRKYSGMVYYRDILRRRSLQMKSKIGNFAVMTPYLNKGMDVLEAVKILRDSGLFALPVIDREKIVGILSETDLVAHIRDITKADSVNNISIMSTEPITVQEDEDLESATEKVRGLNESEIPVVDKNGKLKGLLRVEEYTLNMILAEKQKMAKGDLVGNREKVEVKCGSVMGNPVMSTETASILDSAEKLIKNHTRIIPIVDEHEKVVGIVGISDIIDIINTGEEKEGILVEISGLDSWDDDLYDVAFFLADKFVSKLPKNGKISHGSLRIHVAKYKTEGNVKYSIRTRLSTDHYHLNVNNFGWNFGRALSEVFDAYEERMRKLAVK</sequence>
<dbReference type="RefSeq" id="WP_393971129.1">
    <property type="nucleotide sequence ID" value="NZ_CP133772.1"/>
</dbReference>
<protein>
    <submittedName>
        <fullName evidence="4">CBS domain-containing protein</fullName>
    </submittedName>
</protein>
<feature type="domain" description="CBS" evidence="3">
    <location>
        <begin position="7"/>
        <end position="63"/>
    </location>
</feature>
<dbReference type="InterPro" id="IPR046342">
    <property type="entry name" value="CBS_dom_sf"/>
</dbReference>
<name>A0AAX4NI92_9ARCH</name>
<evidence type="ECO:0000256" key="1">
    <source>
        <dbReference type="ARBA" id="ARBA00023122"/>
    </source>
</evidence>
<feature type="domain" description="CBS" evidence="3">
    <location>
        <begin position="68"/>
        <end position="125"/>
    </location>
</feature>
<evidence type="ECO:0000313" key="4">
    <source>
        <dbReference type="EMBL" id="WYY00800.1"/>
    </source>
</evidence>
<keyword evidence="1 2" id="KW-0129">CBS domain</keyword>
<dbReference type="Pfam" id="PF00571">
    <property type="entry name" value="CBS"/>
    <property type="match status" value="4"/>
</dbReference>
<evidence type="ECO:0000259" key="3">
    <source>
        <dbReference type="PROSITE" id="PS51371"/>
    </source>
</evidence>
<reference evidence="4 5" key="1">
    <citation type="submission" date="2023-09" db="EMBL/GenBank/DDBJ databases">
        <authorList>
            <person name="Golyshina O.V."/>
            <person name="Lunev E.A."/>
            <person name="Bargiela R."/>
            <person name="Gaines M.C."/>
            <person name="Daum B."/>
            <person name="Bale N.J."/>
            <person name="Koenen M."/>
            <person name="Sinninghe Damst J.S."/>
            <person name="Yakimov M."/>
            <person name="Golyshin P.N."/>
        </authorList>
    </citation>
    <scope>NUCLEOTIDE SEQUENCE [LARGE SCALE GENOMIC DNA]</scope>
    <source>
        <strain evidence="4 5">M1</strain>
    </source>
</reference>
<dbReference type="InterPro" id="IPR000644">
    <property type="entry name" value="CBS_dom"/>
</dbReference>
<dbReference type="InterPro" id="IPR014651">
    <property type="entry name" value="UCP036983_2CBS_MJ1404"/>
</dbReference>
<feature type="domain" description="CBS" evidence="3">
    <location>
        <begin position="132"/>
        <end position="190"/>
    </location>
</feature>
<dbReference type="SMART" id="SM00116">
    <property type="entry name" value="CBS"/>
    <property type="match status" value="4"/>
</dbReference>